<dbReference type="InterPro" id="IPR036397">
    <property type="entry name" value="RNaseH_sf"/>
</dbReference>
<dbReference type="AlphaFoldDB" id="A0A9D2YHK6"/>
<protein>
    <recommendedName>
        <fullName evidence="1">Gypsy retrotransposon integrase-like protein 1</fullName>
    </recommendedName>
</protein>
<dbReference type="PANTHER" id="PTHR37984:SF15">
    <property type="entry name" value="INTEGRASE CATALYTIC DOMAIN-CONTAINING PROTEIN"/>
    <property type="match status" value="1"/>
</dbReference>
<dbReference type="SUPFAM" id="SSF53098">
    <property type="entry name" value="Ribonuclease H-like"/>
    <property type="match status" value="1"/>
</dbReference>
<dbReference type="InterPro" id="IPR041588">
    <property type="entry name" value="Integrase_H2C2"/>
</dbReference>
<dbReference type="FunFam" id="1.10.340.70:FF:000001">
    <property type="entry name" value="Retrovirus-related Pol polyprotein from transposon gypsy-like Protein"/>
    <property type="match status" value="1"/>
</dbReference>
<gene>
    <name evidence="4" type="ORF">G4P62_019462</name>
</gene>
<dbReference type="InterPro" id="IPR012337">
    <property type="entry name" value="RNaseH-like_sf"/>
</dbReference>
<dbReference type="PANTHER" id="PTHR37984">
    <property type="entry name" value="PROTEIN CBG26694"/>
    <property type="match status" value="1"/>
</dbReference>
<dbReference type="Pfam" id="PF17921">
    <property type="entry name" value="Integrase_H2C2"/>
    <property type="match status" value="1"/>
</dbReference>
<evidence type="ECO:0000256" key="1">
    <source>
        <dbReference type="ARBA" id="ARBA00039658"/>
    </source>
</evidence>
<evidence type="ECO:0000313" key="4">
    <source>
        <dbReference type="EMBL" id="KAF7219529.1"/>
    </source>
</evidence>
<evidence type="ECO:0000259" key="3">
    <source>
        <dbReference type="Pfam" id="PF17921"/>
    </source>
</evidence>
<evidence type="ECO:0000256" key="2">
    <source>
        <dbReference type="SAM" id="MobiDB-lite"/>
    </source>
</evidence>
<comment type="caution">
    <text evidence="4">The sequence shown here is derived from an EMBL/GenBank/DDBJ whole genome shotgun (WGS) entry which is preliminary data.</text>
</comment>
<proteinExistence type="predicted"/>
<dbReference type="Gene3D" id="1.10.340.70">
    <property type="match status" value="1"/>
</dbReference>
<feature type="domain" description="Integrase zinc-binding" evidence="3">
    <location>
        <begin position="239"/>
        <end position="296"/>
    </location>
</feature>
<feature type="compositionally biased region" description="Basic and acidic residues" evidence="2">
    <location>
        <begin position="157"/>
        <end position="172"/>
    </location>
</feature>
<accession>A0A9D2YHK6</accession>
<organism evidence="4 5">
    <name type="scientific">Nothobranchius furzeri</name>
    <name type="common">Turquoise killifish</name>
    <dbReference type="NCBI Taxonomy" id="105023"/>
    <lineage>
        <taxon>Eukaryota</taxon>
        <taxon>Metazoa</taxon>
        <taxon>Chordata</taxon>
        <taxon>Craniata</taxon>
        <taxon>Vertebrata</taxon>
        <taxon>Euteleostomi</taxon>
        <taxon>Actinopterygii</taxon>
        <taxon>Neopterygii</taxon>
        <taxon>Teleostei</taxon>
        <taxon>Neoteleostei</taxon>
        <taxon>Acanthomorphata</taxon>
        <taxon>Ovalentaria</taxon>
        <taxon>Atherinomorphae</taxon>
        <taxon>Cyprinodontiformes</taxon>
        <taxon>Nothobranchiidae</taxon>
        <taxon>Nothobranchius</taxon>
    </lineage>
</organism>
<dbReference type="Proteomes" id="UP000822369">
    <property type="component" value="Chromosome 7"/>
</dbReference>
<name>A0A9D2YHK6_NOTFU</name>
<dbReference type="Gene3D" id="3.30.420.10">
    <property type="entry name" value="Ribonuclease H-like superfamily/Ribonuclease H"/>
    <property type="match status" value="1"/>
</dbReference>
<reference evidence="4" key="1">
    <citation type="submission" date="2020-03" db="EMBL/GenBank/DDBJ databases">
        <title>Intra-Species Differences in Population Size shape Life History and Genome Evolution.</title>
        <authorList>
            <person name="Willemsen D."/>
            <person name="Cui R."/>
            <person name="Valenzano D.R."/>
        </authorList>
    </citation>
    <scope>NUCLEOTIDE SEQUENCE</scope>
    <source>
        <strain evidence="4">GRZ</strain>
        <tissue evidence="4">Whole</tissue>
    </source>
</reference>
<sequence>MGHVSLLEVPDQKVSVKILRDTGASQTLICKRVLLFSDASSAEFSVLLKGIELGALPSPVHKIQLNSPVISGDVHVALCEELPIKGIDVLLGNDLAGGKVIPTPELVEVPVLHEPVIFPVCVVTWSQKKGPDNSDITLENTLLQPLLYEIKIAEESPDSDDRVNQEKSDSRDCPAFSDTLSSAQKEDESLKNLFEQVDPTAEIQPGQSRYQLENGILFRCWSLPSAQGAEWGMIKQIVVPTPFRGKVISLAHESDWSGHLGINKMYNLLIQHFIWPDMKKQVAEYCKSFHVCQMVGKPNQKIRPVPLSLVPVVTTLFEHIVVDCVGPLPVTKSGKRFLLTIMCSSTRFPEATPLSSITTRSLQKP</sequence>
<dbReference type="EMBL" id="JAAVVJ010000007">
    <property type="protein sequence ID" value="KAF7219529.1"/>
    <property type="molecule type" value="Genomic_DNA"/>
</dbReference>
<dbReference type="GO" id="GO:0003676">
    <property type="term" value="F:nucleic acid binding"/>
    <property type="evidence" value="ECO:0007669"/>
    <property type="project" value="InterPro"/>
</dbReference>
<dbReference type="InterPro" id="IPR050951">
    <property type="entry name" value="Retrovirus_Pol_polyprotein"/>
</dbReference>
<dbReference type="OMA" id="HEPVIFP"/>
<evidence type="ECO:0000313" key="5">
    <source>
        <dbReference type="Proteomes" id="UP000822369"/>
    </source>
</evidence>
<feature type="region of interest" description="Disordered" evidence="2">
    <location>
        <begin position="157"/>
        <end position="177"/>
    </location>
</feature>
<dbReference type="KEGG" id="nfu:107373038"/>